<dbReference type="InParanoid" id="A7TKN0"/>
<proteinExistence type="predicted"/>
<sequence>MFISKNTTIYSSNNAIRSLNLKRSERFLSSFSYLNNNPLLRKSVVNNSKIKIKNPVSKLNHKIGNSERLFYSQKLQLNKYNNNTQLNNDLVVDYSWLPKVPSNKRLTHQDITTDIFYSGFRPLSIDPTELENKDEDSSTWYEVSLTLDSPVPPSGHNSIWTSSATGMERYREWHSVPEEVINSLTPFQPPDIDGNVKSQVIKEASNPKPKYSFVCNGEVSGN</sequence>
<dbReference type="KEGG" id="vpo:Kpol_1072p12"/>
<dbReference type="GO" id="GO:0005739">
    <property type="term" value="C:mitochondrion"/>
    <property type="evidence" value="ECO:0007669"/>
    <property type="project" value="UniProtKB-SubCell"/>
</dbReference>
<dbReference type="OrthoDB" id="4056195at2759"/>
<dbReference type="AlphaFoldDB" id="A7TKN0"/>
<dbReference type="OMA" id="SFYAGYR"/>
<protein>
    <submittedName>
        <fullName evidence="3">Uncharacterized protein</fullName>
    </submittedName>
</protein>
<dbReference type="Proteomes" id="UP000000267">
    <property type="component" value="Unassembled WGS sequence"/>
</dbReference>
<evidence type="ECO:0000313" key="3">
    <source>
        <dbReference type="EMBL" id="EDO17142.1"/>
    </source>
</evidence>
<dbReference type="RefSeq" id="XP_001645000.1">
    <property type="nucleotide sequence ID" value="XM_001644950.1"/>
</dbReference>
<dbReference type="GeneID" id="5545341"/>
<dbReference type="STRING" id="436907.A7TKN0"/>
<organism evidence="4">
    <name type="scientific">Vanderwaltozyma polyspora (strain ATCC 22028 / DSM 70294 / BCRC 21397 / CBS 2163 / NBRC 10782 / NRRL Y-8283 / UCD 57-17)</name>
    <name type="common">Kluyveromyces polysporus</name>
    <dbReference type="NCBI Taxonomy" id="436907"/>
    <lineage>
        <taxon>Eukaryota</taxon>
        <taxon>Fungi</taxon>
        <taxon>Dikarya</taxon>
        <taxon>Ascomycota</taxon>
        <taxon>Saccharomycotina</taxon>
        <taxon>Saccharomycetes</taxon>
        <taxon>Saccharomycetales</taxon>
        <taxon>Saccharomycetaceae</taxon>
        <taxon>Vanderwaltozyma</taxon>
    </lineage>
</organism>
<evidence type="ECO:0000256" key="2">
    <source>
        <dbReference type="ARBA" id="ARBA00023128"/>
    </source>
</evidence>
<gene>
    <name evidence="3" type="ORF">Kpol_1072p12</name>
</gene>
<accession>A7TKN0</accession>
<dbReference type="InterPro" id="IPR014804">
    <property type="entry name" value="Pet20-like"/>
</dbReference>
<evidence type="ECO:0000313" key="4">
    <source>
        <dbReference type="Proteomes" id="UP000000267"/>
    </source>
</evidence>
<keyword evidence="2" id="KW-0496">Mitochondrion</keyword>
<evidence type="ECO:0000256" key="1">
    <source>
        <dbReference type="ARBA" id="ARBA00004173"/>
    </source>
</evidence>
<dbReference type="eggNOG" id="ENOG502SWRG">
    <property type="taxonomic scope" value="Eukaryota"/>
</dbReference>
<dbReference type="EMBL" id="DS480409">
    <property type="protein sequence ID" value="EDO17142.1"/>
    <property type="molecule type" value="Genomic_DNA"/>
</dbReference>
<dbReference type="Pfam" id="PF08692">
    <property type="entry name" value="Pet20"/>
    <property type="match status" value="2"/>
</dbReference>
<keyword evidence="4" id="KW-1185">Reference proteome</keyword>
<reference evidence="3 4" key="1">
    <citation type="journal article" date="2007" name="Proc. Natl. Acad. Sci. U.S.A.">
        <title>Independent sorting-out of thousands of duplicated gene pairs in two yeast species descended from a whole-genome duplication.</title>
        <authorList>
            <person name="Scannell D.R."/>
            <person name="Frank A.C."/>
            <person name="Conant G.C."/>
            <person name="Byrne K.P."/>
            <person name="Woolfit M."/>
            <person name="Wolfe K.H."/>
        </authorList>
    </citation>
    <scope>NUCLEOTIDE SEQUENCE [LARGE SCALE GENOMIC DNA]</scope>
    <source>
        <strain evidence="4">ATCC 22028 / DSM 70294 / BCRC 21397 / CBS 2163 / NBRC 10782 / NRRL Y-8283 / UCD 57-17</strain>
    </source>
</reference>
<name>A7TKN0_VANPO</name>
<dbReference type="PhylomeDB" id="A7TKN0"/>
<dbReference type="HOGENOM" id="CLU_074423_0_0_1"/>
<comment type="subcellular location">
    <subcellularLocation>
        <location evidence="1">Mitochondrion</location>
    </subcellularLocation>
</comment>